<evidence type="ECO:0000259" key="7">
    <source>
        <dbReference type="PROSITE" id="PS50977"/>
    </source>
</evidence>
<comment type="caution">
    <text evidence="8">The sequence shown here is derived from an EMBL/GenBank/DDBJ whole genome shotgun (WGS) entry which is preliminary data.</text>
</comment>
<evidence type="ECO:0000313" key="9">
    <source>
        <dbReference type="Proteomes" id="UP001526201"/>
    </source>
</evidence>
<dbReference type="InterPro" id="IPR001647">
    <property type="entry name" value="HTH_TetR"/>
</dbReference>
<dbReference type="Pfam" id="PF02909">
    <property type="entry name" value="TetR_C_1"/>
    <property type="match status" value="1"/>
</dbReference>
<proteinExistence type="predicted"/>
<keyword evidence="9" id="KW-1185">Reference proteome</keyword>
<keyword evidence="4" id="KW-0804">Transcription</keyword>
<dbReference type="InterPro" id="IPR003012">
    <property type="entry name" value="Tet_transcr_reg_TetR"/>
</dbReference>
<dbReference type="Gene3D" id="1.10.357.10">
    <property type="entry name" value="Tetracycline Repressor, domain 2"/>
    <property type="match status" value="1"/>
</dbReference>
<evidence type="ECO:0000256" key="2">
    <source>
        <dbReference type="ARBA" id="ARBA00023015"/>
    </source>
</evidence>
<dbReference type="PROSITE" id="PS50977">
    <property type="entry name" value="HTH_TETR_2"/>
    <property type="match status" value="1"/>
</dbReference>
<dbReference type="InterPro" id="IPR050109">
    <property type="entry name" value="HTH-type_TetR-like_transc_reg"/>
</dbReference>
<evidence type="ECO:0000256" key="5">
    <source>
        <dbReference type="PROSITE-ProRule" id="PRU00335"/>
    </source>
</evidence>
<dbReference type="PANTHER" id="PTHR30055">
    <property type="entry name" value="HTH-TYPE TRANSCRIPTIONAL REGULATOR RUTR"/>
    <property type="match status" value="1"/>
</dbReference>
<evidence type="ECO:0000313" key="8">
    <source>
        <dbReference type="EMBL" id="MCV7230027.1"/>
    </source>
</evidence>
<dbReference type="Proteomes" id="UP001526201">
    <property type="component" value="Unassembled WGS sequence"/>
</dbReference>
<dbReference type="SUPFAM" id="SSF46689">
    <property type="entry name" value="Homeodomain-like"/>
    <property type="match status" value="1"/>
</dbReference>
<evidence type="ECO:0000256" key="1">
    <source>
        <dbReference type="ARBA" id="ARBA00022491"/>
    </source>
</evidence>
<evidence type="ECO:0000256" key="3">
    <source>
        <dbReference type="ARBA" id="ARBA00023125"/>
    </source>
</evidence>
<dbReference type="InterPro" id="IPR004111">
    <property type="entry name" value="Repressor_TetR_C"/>
</dbReference>
<accession>A0ABT3CKQ0</accession>
<dbReference type="SUPFAM" id="SSF48498">
    <property type="entry name" value="Tetracyclin repressor-like, C-terminal domain"/>
    <property type="match status" value="1"/>
</dbReference>
<dbReference type="Pfam" id="PF00440">
    <property type="entry name" value="TetR_N"/>
    <property type="match status" value="1"/>
</dbReference>
<protein>
    <submittedName>
        <fullName evidence="8">TetR/AcrR family transcriptional regulator C-terminal domain-containing protein</fullName>
    </submittedName>
</protein>
<feature type="DNA-binding region" description="H-T-H motif" evidence="5">
    <location>
        <begin position="47"/>
        <end position="66"/>
    </location>
</feature>
<dbReference type="EMBL" id="JACKTY010000049">
    <property type="protein sequence ID" value="MCV7230027.1"/>
    <property type="molecule type" value="Genomic_DNA"/>
</dbReference>
<dbReference type="InterPro" id="IPR009057">
    <property type="entry name" value="Homeodomain-like_sf"/>
</dbReference>
<organism evidence="8 9">
    <name type="scientific">Mycolicibacterium komossense</name>
    <dbReference type="NCBI Taxonomy" id="1779"/>
    <lineage>
        <taxon>Bacteria</taxon>
        <taxon>Bacillati</taxon>
        <taxon>Actinomycetota</taxon>
        <taxon>Actinomycetes</taxon>
        <taxon>Mycobacteriales</taxon>
        <taxon>Mycobacteriaceae</taxon>
        <taxon>Mycolicibacterium</taxon>
    </lineage>
</organism>
<name>A0ABT3CKQ0_9MYCO</name>
<keyword evidence="1" id="KW-0678">Repressor</keyword>
<gene>
    <name evidence="8" type="ORF">H7J73_28875</name>
</gene>
<feature type="region of interest" description="Disordered" evidence="6">
    <location>
        <begin position="233"/>
        <end position="255"/>
    </location>
</feature>
<feature type="region of interest" description="Disordered" evidence="6">
    <location>
        <begin position="1"/>
        <end position="21"/>
    </location>
</feature>
<dbReference type="PANTHER" id="PTHR30055:SF151">
    <property type="entry name" value="TRANSCRIPTIONAL REGULATORY PROTEIN"/>
    <property type="match status" value="1"/>
</dbReference>
<evidence type="ECO:0000256" key="6">
    <source>
        <dbReference type="SAM" id="MobiDB-lite"/>
    </source>
</evidence>
<evidence type="ECO:0000256" key="4">
    <source>
        <dbReference type="ARBA" id="ARBA00023163"/>
    </source>
</evidence>
<dbReference type="RefSeq" id="WP_264071310.1">
    <property type="nucleotide sequence ID" value="NZ_JACKTY010000049.1"/>
</dbReference>
<sequence length="255" mass="27703">MPKAKGEAGAQRPTRRVGRPTTTVLTRDLIATTALRLLDEAGTEDFTMAELGKALRVRPSALYNHVDGKDEVIAGIRELISDRIDVSAFATEPWDHAMLHWAHSYRFAFARHPPTIAMLATLPVKGAKRTMRMYETVVSAMVDAGWPESEVLQTIVAVESFILGSALDAVAPGDMFDPIGAEEEVPAFTSAYRAREEALTDSAPADIAFQVGIEALVAGLRIRFAALRGATTENSREVRSRSTTPPPCNNRAVNT</sequence>
<dbReference type="InterPro" id="IPR036271">
    <property type="entry name" value="Tet_transcr_reg_TetR-rel_C_sf"/>
</dbReference>
<reference evidence="8 9" key="1">
    <citation type="journal article" date="2022" name="BMC Genomics">
        <title>Comparative genome analysis of mycobacteria focusing on tRNA and non-coding RNA.</title>
        <authorList>
            <person name="Behra P.R.K."/>
            <person name="Pettersson B.M.F."/>
            <person name="Ramesh M."/>
            <person name="Das S."/>
            <person name="Dasgupta S."/>
            <person name="Kirsebom L.A."/>
        </authorList>
    </citation>
    <scope>NUCLEOTIDE SEQUENCE [LARGE SCALE GENOMIC DNA]</scope>
    <source>
        <strain evidence="8 9">DSM 44078</strain>
    </source>
</reference>
<feature type="domain" description="HTH tetR-type" evidence="7">
    <location>
        <begin position="24"/>
        <end position="84"/>
    </location>
</feature>
<keyword evidence="2" id="KW-0805">Transcription regulation</keyword>
<dbReference type="PRINTS" id="PR00400">
    <property type="entry name" value="TETREPRESSOR"/>
</dbReference>
<keyword evidence="3 5" id="KW-0238">DNA-binding</keyword>